<organism evidence="2 3">
    <name type="scientific">Novosphingobium capsulatum</name>
    <dbReference type="NCBI Taxonomy" id="13688"/>
    <lineage>
        <taxon>Bacteria</taxon>
        <taxon>Pseudomonadati</taxon>
        <taxon>Pseudomonadota</taxon>
        <taxon>Alphaproteobacteria</taxon>
        <taxon>Sphingomonadales</taxon>
        <taxon>Sphingomonadaceae</taxon>
        <taxon>Novosphingobium</taxon>
    </lineage>
</organism>
<evidence type="ECO:0000313" key="2">
    <source>
        <dbReference type="EMBL" id="MDR6511964.1"/>
    </source>
</evidence>
<proteinExistence type="predicted"/>
<reference evidence="2 3" key="1">
    <citation type="submission" date="2023-07" db="EMBL/GenBank/DDBJ databases">
        <title>Sorghum-associated microbial communities from plants grown in Nebraska, USA.</title>
        <authorList>
            <person name="Schachtman D."/>
        </authorList>
    </citation>
    <scope>NUCLEOTIDE SEQUENCE [LARGE SCALE GENOMIC DNA]</scope>
    <source>
        <strain evidence="2 3">DS1027</strain>
    </source>
</reference>
<dbReference type="Proteomes" id="UP001184150">
    <property type="component" value="Unassembled WGS sequence"/>
</dbReference>
<evidence type="ECO:0000313" key="3">
    <source>
        <dbReference type="Proteomes" id="UP001184150"/>
    </source>
</evidence>
<sequence>MPGLSRAALGASLDAALPAPTGSGQHLAVRADNAWLRLLLPESDDAPQLACLATPDHHWRLRRCALERLQALLTATRPAPRAAIDQPSAYQRYRLDLLLRLFDARRANPAASTRDLAATVVFPGRRFARAIAWTASPERRQVHRLLRAAEALVAGGYRQLLHATSSKV</sequence>
<dbReference type="RefSeq" id="WP_169050164.1">
    <property type="nucleotide sequence ID" value="NZ_JAVDRD010000007.1"/>
</dbReference>
<gene>
    <name evidence="2" type="ORF">J2792_002847</name>
</gene>
<name>A0ABU1MNQ1_9SPHN</name>
<evidence type="ECO:0000259" key="1">
    <source>
        <dbReference type="Pfam" id="PF10074"/>
    </source>
</evidence>
<dbReference type="Pfam" id="PF10074">
    <property type="entry name" value="RovC_DNA-bd"/>
    <property type="match status" value="1"/>
</dbReference>
<protein>
    <recommendedName>
        <fullName evidence="1">T6SS Transcription factor RovC-like DNA binding domain-containing protein</fullName>
    </recommendedName>
</protein>
<feature type="domain" description="T6SS Transcription factor RovC-like DNA binding" evidence="1">
    <location>
        <begin position="56"/>
        <end position="162"/>
    </location>
</feature>
<keyword evidence="3" id="KW-1185">Reference proteome</keyword>
<dbReference type="EMBL" id="JAVDRD010000007">
    <property type="protein sequence ID" value="MDR6511964.1"/>
    <property type="molecule type" value="Genomic_DNA"/>
</dbReference>
<comment type="caution">
    <text evidence="2">The sequence shown here is derived from an EMBL/GenBank/DDBJ whole genome shotgun (WGS) entry which is preliminary data.</text>
</comment>
<dbReference type="InterPro" id="IPR018754">
    <property type="entry name" value="RovC-like_DNA-bd"/>
</dbReference>
<accession>A0ABU1MNQ1</accession>